<dbReference type="Gene3D" id="3.90.1710.10">
    <property type="entry name" value="Enterococcus faecalis V583 domain"/>
    <property type="match status" value="1"/>
</dbReference>
<dbReference type="InterPro" id="IPR024033">
    <property type="entry name" value="OXTCase_su_AllG_h-dom"/>
</dbReference>
<dbReference type="PANTHER" id="PTHR11117">
    <property type="entry name" value="SUCCINYL-COA LIGASE SUBUNIT ALPHA"/>
    <property type="match status" value="1"/>
</dbReference>
<feature type="region of interest" description="Disordered" evidence="1">
    <location>
        <begin position="322"/>
        <end position="346"/>
    </location>
</feature>
<evidence type="ECO:0000313" key="3">
    <source>
        <dbReference type="EMBL" id="NNM46518.1"/>
    </source>
</evidence>
<dbReference type="Gene3D" id="3.90.1700.10">
    <property type="entry name" value="v583 domain like"/>
    <property type="match status" value="1"/>
</dbReference>
<dbReference type="InterPro" id="IPR016102">
    <property type="entry name" value="Succinyl-CoA_synth-like"/>
</dbReference>
<dbReference type="RefSeq" id="WP_171243614.1">
    <property type="nucleotide sequence ID" value="NZ_JABEPQ010000002.1"/>
</dbReference>
<feature type="domain" description="ATP-citrate synthase/succinyl-CoA ligase C-terminal" evidence="2">
    <location>
        <begin position="351"/>
        <end position="510"/>
    </location>
</feature>
<dbReference type="InterPro" id="IPR009499">
    <property type="entry name" value="AllG-like"/>
</dbReference>
<dbReference type="EMBL" id="JABEPQ010000002">
    <property type="protein sequence ID" value="NNM46518.1"/>
    <property type="molecule type" value="Genomic_DNA"/>
</dbReference>
<comment type="caution">
    <text evidence="3">The sequence shown here is derived from an EMBL/GenBank/DDBJ whole genome shotgun (WGS) entry which is preliminary data.</text>
</comment>
<dbReference type="InterPro" id="IPR036291">
    <property type="entry name" value="NAD(P)-bd_dom_sf"/>
</dbReference>
<evidence type="ECO:0000313" key="4">
    <source>
        <dbReference type="Proteomes" id="UP000588586"/>
    </source>
</evidence>
<dbReference type="GO" id="GO:0004776">
    <property type="term" value="F:succinate-CoA ligase (GDP-forming) activity"/>
    <property type="evidence" value="ECO:0007669"/>
    <property type="project" value="TreeGrafter"/>
</dbReference>
<dbReference type="Proteomes" id="UP000588586">
    <property type="component" value="Unassembled WGS sequence"/>
</dbReference>
<feature type="region of interest" description="Disordered" evidence="1">
    <location>
        <begin position="521"/>
        <end position="547"/>
    </location>
</feature>
<sequence>MTDVVEVRPGSYHDSVSLMQVSRQVAAADGVVAAQVAMATDLNLEVIRGMGFDLPDGLGTNDLLVAIRADSDAGLASGRAALEDALAGLRAGGSSAAGFGEASSPRTLGRAVEEAGATLALVSVPGQHAATEAFDAIDRGASVMVFSDNVSVEDEVALKDAAARRGVLMMGPDCGTAVVGGAALGFANVVRPGPIGIVAASGTGAQEVMALLDAAGVGVSHCLGVGGRDLSAQVAGRSTRQALAALDADEATTAILVVSKPPAPDVLAALERYAAGLATPVHWATLGPGRPDLTTAVASALTELGHGIPEEWPHWKPLIDAEAPDADQAPGSSGLSGSPSQSARGGSLRGLFVGGTLADEAMLVAGERVGPIRSNIPLSPELALGPDLRDEGHVVIDFGDDELTRGRAHPMIDPTLRMERIAAEGGDPTCGVLLLDLVLGHGAHPDPGPELADAIRAARAAAASDGRELPVVVALVGTTGDPQGISSTAGALAAAGAEVFLSAAEATRRAVDLLPVRGDNAPGSGAVSPRTGQAPAVDPVVRGDNAPETGAVLPRTAGRVLLDEDPVVATAGVSLFADALRDQAVPVTETDWQPPLPGTERHLAQVLADPRRREANALALQRMTAAGADLVDVRPAWEALGLERGTFLHAGPPIEWERASGPMRGALIGAVLFEGLADTAEEAERQLAAAAYTLEPCHHRDAVGPMAGVVSPSMWLYELRDEVHDHTSWCSLNEGLGKVLRYGAYGSEVVDRLHWMNTTLGPLLQQAVRAAGPIDIKAIITQMLQMGDEGHNRNRAGSLMLLRELLPALIAADAPSVDIAEAVRFSGANEHFFLNLGMPACKLSTMAAEGIAGSTVVTTMARNGTDFGIRTAGTGDRWFTGPANTPEGLFLGDYGPDDANPDIGDSAITETAGIGGFAMAAAPAIVRFVGGDVPFALRATRTMYEITVGEHTAYQVPILEFRGTPTGIDVTAVARTGVLPQINTGMAGRVAGTGQVGAGLVNPPAECFTAALDALAAATRRG</sequence>
<protein>
    <submittedName>
        <fullName evidence="3">DUF1116 domain-containing protein</fullName>
    </submittedName>
</protein>
<dbReference type="Gene3D" id="3.40.50.720">
    <property type="entry name" value="NAD(P)-binding Rossmann-like Domain"/>
    <property type="match status" value="1"/>
</dbReference>
<dbReference type="GO" id="GO:0005829">
    <property type="term" value="C:cytosol"/>
    <property type="evidence" value="ECO:0007669"/>
    <property type="project" value="TreeGrafter"/>
</dbReference>
<dbReference type="Pfam" id="PF06545">
    <property type="entry name" value="AllG"/>
    <property type="match status" value="1"/>
</dbReference>
<dbReference type="AlphaFoldDB" id="A0A849HGH1"/>
<accession>A0A849HGH1</accession>
<dbReference type="InterPro" id="IPR005811">
    <property type="entry name" value="SUCC_ACL_C"/>
</dbReference>
<dbReference type="GO" id="GO:0004775">
    <property type="term" value="F:succinate-CoA ligase (ADP-forming) activity"/>
    <property type="evidence" value="ECO:0007669"/>
    <property type="project" value="TreeGrafter"/>
</dbReference>
<dbReference type="Gene3D" id="3.40.50.261">
    <property type="entry name" value="Succinyl-CoA synthetase domains"/>
    <property type="match status" value="2"/>
</dbReference>
<dbReference type="SUPFAM" id="SSF52210">
    <property type="entry name" value="Succinyl-CoA synthetase domains"/>
    <property type="match status" value="2"/>
</dbReference>
<organism evidence="3 4">
    <name type="scientific">Knoellia koreensis</name>
    <dbReference type="NCBI Taxonomy" id="2730921"/>
    <lineage>
        <taxon>Bacteria</taxon>
        <taxon>Bacillati</taxon>
        <taxon>Actinomycetota</taxon>
        <taxon>Actinomycetes</taxon>
        <taxon>Micrococcales</taxon>
        <taxon>Intrasporangiaceae</taxon>
        <taxon>Knoellia</taxon>
    </lineage>
</organism>
<evidence type="ECO:0000259" key="2">
    <source>
        <dbReference type="Pfam" id="PF00549"/>
    </source>
</evidence>
<dbReference type="SUPFAM" id="SSF51735">
    <property type="entry name" value="NAD(P)-binding Rossmann-fold domains"/>
    <property type="match status" value="1"/>
</dbReference>
<dbReference type="GO" id="GO:0006099">
    <property type="term" value="P:tricarboxylic acid cycle"/>
    <property type="evidence" value="ECO:0007669"/>
    <property type="project" value="TreeGrafter"/>
</dbReference>
<proteinExistence type="predicted"/>
<dbReference type="GO" id="GO:0009361">
    <property type="term" value="C:succinate-CoA ligase complex (ADP-forming)"/>
    <property type="evidence" value="ECO:0007669"/>
    <property type="project" value="TreeGrafter"/>
</dbReference>
<evidence type="ECO:0000256" key="1">
    <source>
        <dbReference type="SAM" id="MobiDB-lite"/>
    </source>
</evidence>
<dbReference type="Gene3D" id="1.10.10.660">
    <property type="entry name" value="conserved protein of unknown function from Enterococcus faecalis V583"/>
    <property type="match status" value="1"/>
</dbReference>
<dbReference type="Pfam" id="PF00549">
    <property type="entry name" value="Ligase_CoA"/>
    <property type="match status" value="1"/>
</dbReference>
<gene>
    <name evidence="3" type="ORF">HJG52_10935</name>
</gene>
<feature type="compositionally biased region" description="Low complexity" evidence="1">
    <location>
        <begin position="328"/>
        <end position="343"/>
    </location>
</feature>
<keyword evidence="4" id="KW-1185">Reference proteome</keyword>
<name>A0A849HGH1_9MICO</name>
<dbReference type="PANTHER" id="PTHR11117:SF24">
    <property type="entry name" value="PROTEIN FDRA"/>
    <property type="match status" value="1"/>
</dbReference>
<reference evidence="3 4" key="1">
    <citation type="submission" date="2020-04" db="EMBL/GenBank/DDBJ databases">
        <title>Knoellia sp. isolate from air conditioner.</title>
        <authorList>
            <person name="Chea S."/>
            <person name="Kim D.-U."/>
        </authorList>
    </citation>
    <scope>NUCLEOTIDE SEQUENCE [LARGE SCALE GENOMIC DNA]</scope>
    <source>
        <strain evidence="3 4">DB2414S</strain>
    </source>
</reference>